<organism evidence="3 4">
    <name type="scientific">Nocardioides jiangsuensis</name>
    <dbReference type="NCBI Taxonomy" id="2866161"/>
    <lineage>
        <taxon>Bacteria</taxon>
        <taxon>Bacillati</taxon>
        <taxon>Actinomycetota</taxon>
        <taxon>Actinomycetes</taxon>
        <taxon>Propionibacteriales</taxon>
        <taxon>Nocardioidaceae</taxon>
        <taxon>Nocardioides</taxon>
    </lineage>
</organism>
<feature type="transmembrane region" description="Helical" evidence="1">
    <location>
        <begin position="27"/>
        <end position="47"/>
    </location>
</feature>
<proteinExistence type="predicted"/>
<feature type="domain" description="DM13" evidence="2">
    <location>
        <begin position="70"/>
        <end position="187"/>
    </location>
</feature>
<protein>
    <submittedName>
        <fullName evidence="3">DM13 domain-containing protein</fullName>
    </submittedName>
</protein>
<comment type="caution">
    <text evidence="3">The sequence shown here is derived from an EMBL/GenBank/DDBJ whole genome shotgun (WGS) entry which is preliminary data.</text>
</comment>
<dbReference type="RefSeq" id="WP_221026374.1">
    <property type="nucleotide sequence ID" value="NZ_JAIEZQ010000003.1"/>
</dbReference>
<gene>
    <name evidence="3" type="ORF">K1X13_17210</name>
</gene>
<sequence>MTDTQNRVGSTGRAGVPVPRRRLLRPVLVVPAVVVGLVLAGIGAYLLQPWKLFVDDVVDDPFPGASAAGGTAPAVVASGRFVSHEHDTTGRVRVLRFPGGERILRIDDLETSNGPALRVWITDAEVETGSSGWFVFDDGRYVDLGALRGNVGDQNYPLPADVDLDELTSVSIWCERFSVSFGAAELEPGR</sequence>
<name>A0ABS7RNG8_9ACTN</name>
<dbReference type="PROSITE" id="PS51549">
    <property type="entry name" value="DM13"/>
    <property type="match status" value="1"/>
</dbReference>
<reference evidence="3 4" key="1">
    <citation type="submission" date="2021-08" db="EMBL/GenBank/DDBJ databases">
        <title>Nocardioides bacterium WL0053 sp. nov., isolated from the sediment.</title>
        <authorList>
            <person name="Wang L."/>
            <person name="Zhang D."/>
            <person name="Zhang A."/>
        </authorList>
    </citation>
    <scope>NUCLEOTIDE SEQUENCE [LARGE SCALE GENOMIC DNA]</scope>
    <source>
        <strain evidence="3 4">WL0053</strain>
    </source>
</reference>
<evidence type="ECO:0000259" key="2">
    <source>
        <dbReference type="PROSITE" id="PS51549"/>
    </source>
</evidence>
<evidence type="ECO:0000256" key="1">
    <source>
        <dbReference type="SAM" id="Phobius"/>
    </source>
</evidence>
<keyword evidence="4" id="KW-1185">Reference proteome</keyword>
<accession>A0ABS7RNG8</accession>
<evidence type="ECO:0000313" key="4">
    <source>
        <dbReference type="Proteomes" id="UP000754710"/>
    </source>
</evidence>
<keyword evidence="1" id="KW-1133">Transmembrane helix</keyword>
<dbReference type="EMBL" id="JAIEZQ010000003">
    <property type="protein sequence ID" value="MBY9076577.1"/>
    <property type="molecule type" value="Genomic_DNA"/>
</dbReference>
<keyword evidence="1" id="KW-0472">Membrane</keyword>
<dbReference type="Pfam" id="PF10517">
    <property type="entry name" value="DM13"/>
    <property type="match status" value="1"/>
</dbReference>
<dbReference type="InterPro" id="IPR019545">
    <property type="entry name" value="DM13_domain"/>
</dbReference>
<evidence type="ECO:0000313" key="3">
    <source>
        <dbReference type="EMBL" id="MBY9076577.1"/>
    </source>
</evidence>
<dbReference type="Proteomes" id="UP000754710">
    <property type="component" value="Unassembled WGS sequence"/>
</dbReference>
<keyword evidence="1" id="KW-0812">Transmembrane</keyword>